<reference evidence="13" key="1">
    <citation type="journal article" date="2023" name="Commun. Biol.">
        <title>Genome analysis of Parmales, the sister group of diatoms, reveals the evolutionary specialization of diatoms from phago-mixotrophs to photoautotrophs.</title>
        <authorList>
            <person name="Ban H."/>
            <person name="Sato S."/>
            <person name="Yoshikawa S."/>
            <person name="Yamada K."/>
            <person name="Nakamura Y."/>
            <person name="Ichinomiya M."/>
            <person name="Sato N."/>
            <person name="Blanc-Mathieu R."/>
            <person name="Endo H."/>
            <person name="Kuwata A."/>
            <person name="Ogata H."/>
        </authorList>
    </citation>
    <scope>NUCLEOTIDE SEQUENCE [LARGE SCALE GENOMIC DNA]</scope>
    <source>
        <strain evidence="13">NIES 3700</strain>
    </source>
</reference>
<evidence type="ECO:0000256" key="2">
    <source>
        <dbReference type="ARBA" id="ARBA00011123"/>
    </source>
</evidence>
<dbReference type="Gene3D" id="1.10.150.380">
    <property type="entry name" value="GatB domain, N-terminal subdomain"/>
    <property type="match status" value="1"/>
</dbReference>
<dbReference type="NCBIfam" id="NF004012">
    <property type="entry name" value="PRK05477.1-2"/>
    <property type="match status" value="1"/>
</dbReference>
<dbReference type="GO" id="GO:0005739">
    <property type="term" value="C:mitochondrion"/>
    <property type="evidence" value="ECO:0007669"/>
    <property type="project" value="UniProtKB-SubCell"/>
</dbReference>
<dbReference type="OrthoDB" id="1722066at2759"/>
<evidence type="ECO:0000256" key="4">
    <source>
        <dbReference type="ARBA" id="ARBA00022741"/>
    </source>
</evidence>
<comment type="catalytic activity">
    <reaction evidence="9 10">
        <text>L-glutamyl-tRNA(Gln) + L-glutamine + ATP + H2O = L-glutaminyl-tRNA(Gln) + L-glutamate + ADP + phosphate + H(+)</text>
        <dbReference type="Rhea" id="RHEA:17521"/>
        <dbReference type="Rhea" id="RHEA-COMP:9681"/>
        <dbReference type="Rhea" id="RHEA-COMP:9684"/>
        <dbReference type="ChEBI" id="CHEBI:15377"/>
        <dbReference type="ChEBI" id="CHEBI:15378"/>
        <dbReference type="ChEBI" id="CHEBI:29985"/>
        <dbReference type="ChEBI" id="CHEBI:30616"/>
        <dbReference type="ChEBI" id="CHEBI:43474"/>
        <dbReference type="ChEBI" id="CHEBI:58359"/>
        <dbReference type="ChEBI" id="CHEBI:78520"/>
        <dbReference type="ChEBI" id="CHEBI:78521"/>
        <dbReference type="ChEBI" id="CHEBI:456216"/>
    </reaction>
</comment>
<dbReference type="Pfam" id="PF02637">
    <property type="entry name" value="GatB_Yqey"/>
    <property type="match status" value="1"/>
</dbReference>
<protein>
    <recommendedName>
        <fullName evidence="10">Glutamyl-tRNA(Gln) amidotransferase subunit B, mitochondrial</fullName>
        <shortName evidence="10">Glu-AdT subunit B</shortName>
        <ecNumber evidence="10">6.3.5.-</ecNumber>
    </recommendedName>
</protein>
<dbReference type="Proteomes" id="UP001165122">
    <property type="component" value="Unassembled WGS sequence"/>
</dbReference>
<evidence type="ECO:0000256" key="3">
    <source>
        <dbReference type="ARBA" id="ARBA00022598"/>
    </source>
</evidence>
<comment type="function">
    <text evidence="10">Allows the formation of correctly charged Gln-tRNA(Gln) through the transamidation of misacylated Glu-tRNA(Gln) in the mitochondria. The reaction takes place in the presence of glutamine and ATP through an activated gamma-phospho-Glu-tRNA(Gln).</text>
</comment>
<dbReference type="EC" id="6.3.5.-" evidence="10"/>
<evidence type="ECO:0000313" key="13">
    <source>
        <dbReference type="Proteomes" id="UP001165122"/>
    </source>
</evidence>
<organism evidence="12 13">
    <name type="scientific">Triparma laevis f. longispina</name>
    <dbReference type="NCBI Taxonomy" id="1714387"/>
    <lineage>
        <taxon>Eukaryota</taxon>
        <taxon>Sar</taxon>
        <taxon>Stramenopiles</taxon>
        <taxon>Ochrophyta</taxon>
        <taxon>Bolidophyceae</taxon>
        <taxon>Parmales</taxon>
        <taxon>Triparmaceae</taxon>
        <taxon>Triparma</taxon>
    </lineage>
</organism>
<dbReference type="GO" id="GO:0050567">
    <property type="term" value="F:glutaminyl-tRNA synthase (glutamine-hydrolyzing) activity"/>
    <property type="evidence" value="ECO:0007669"/>
    <property type="project" value="UniProtKB-UniRule"/>
</dbReference>
<comment type="function">
    <text evidence="7">Allows the formation of correctly charged Asn-tRNA(Asn) or Gln-tRNA(Gln) through the transamidation of misacylated Asp-tRNA(Asn) or Glu-tRNA(Gln) in organisms which lack either or both of asparaginyl-tRNA or glutaminyl-tRNA synthetases. The reaction takes place in the presence of glutamine and ATP through an activated phospho-Asp-tRNA(Asn) or phospho-Glu-tRNA(Gln).</text>
</comment>
<evidence type="ECO:0000256" key="8">
    <source>
        <dbReference type="ARBA" id="ARBA00047380"/>
    </source>
</evidence>
<keyword evidence="3 10" id="KW-0436">Ligase</keyword>
<accession>A0A9W7CB16</accession>
<evidence type="ECO:0000256" key="9">
    <source>
        <dbReference type="ARBA" id="ARBA00047913"/>
    </source>
</evidence>
<dbReference type="InterPro" id="IPR042114">
    <property type="entry name" value="GatB_C_1"/>
</dbReference>
<evidence type="ECO:0000256" key="5">
    <source>
        <dbReference type="ARBA" id="ARBA00022840"/>
    </source>
</evidence>
<comment type="subunit">
    <text evidence="10">Subunit of the heterotrimeric GatCAB amidotransferase (AdT) complex, composed of A, B and C subunits.</text>
</comment>
<dbReference type="HAMAP" id="MF_00121">
    <property type="entry name" value="GatB"/>
    <property type="match status" value="1"/>
</dbReference>
<feature type="domain" description="Asn/Gln amidotransferase" evidence="11">
    <location>
        <begin position="350"/>
        <end position="522"/>
    </location>
</feature>
<sequence>MKYTTHLLQHFRPVIGLEVHAQLSTAQKLFSPSHHRASAPENTLLSPFDLSIPGSLPILNLACIKKAIIAASILSCKINDESRFERKHYFYPDLPSGYQITQNRWPIAGRGALHFGPQKISEINRIQLETDTGKSKAETEEEEEEEALGSAVNIDYNRAGAPLIEIVFEPDLTSAEDAGEAVYTLQRLLKHVGVCDGKFEMGSLRCDLNVSIFEGDDDAPIPPLEELGNRVEVKNLNSIRAIVAAAKYEFDRQVKVVEGGGVVSQETRTFDKKKLVSIPMRKKETSTDYRFLIDPDIPPLVLSQTKDLDVEALLAGVPELPEQAKKRLADEYGLKPNICEILISDPVEMKLFEDAVKAASASAPTVTPPQPPYPQNVVEYTTKLLCNDIFALKNEKAGEPHKINSRQLADTVTTLAAGDINMRMAKDIITIVFKRWEKNDDTEVLTLIKEQGLQIMKNPEELQELCQSVISDEAFESDLQVWIDGDKKLRKKLEKFFFGKVMAKSRGLADAGRLREALVVVLDSSSSRNR</sequence>
<comment type="caution">
    <text evidence="12">The sequence shown here is derived from an EMBL/GenBank/DDBJ whole genome shotgun (WGS) entry which is preliminary data.</text>
</comment>
<comment type="subunit">
    <text evidence="2">Heterotrimer of A, B and C subunits.</text>
</comment>
<dbReference type="EMBL" id="BRXW01000044">
    <property type="protein sequence ID" value="GMI02488.1"/>
    <property type="molecule type" value="Genomic_DNA"/>
</dbReference>
<dbReference type="PANTHER" id="PTHR11659">
    <property type="entry name" value="GLUTAMYL-TRNA GLN AMIDOTRANSFERASE SUBUNIT B MITOCHONDRIAL AND PROKARYOTIC PET112-RELATED"/>
    <property type="match status" value="1"/>
</dbReference>
<dbReference type="NCBIfam" id="TIGR00133">
    <property type="entry name" value="gatB"/>
    <property type="match status" value="1"/>
</dbReference>
<dbReference type="GO" id="GO:0032543">
    <property type="term" value="P:mitochondrial translation"/>
    <property type="evidence" value="ECO:0007669"/>
    <property type="project" value="UniProtKB-UniRule"/>
</dbReference>
<dbReference type="InterPro" id="IPR014746">
    <property type="entry name" value="Gln_synth/guanido_kin_cat_dom"/>
</dbReference>
<keyword evidence="6 10" id="KW-0648">Protein biosynthesis</keyword>
<dbReference type="Gene3D" id="1.10.10.410">
    <property type="match status" value="1"/>
</dbReference>
<keyword evidence="5 10" id="KW-0067">ATP-binding</keyword>
<dbReference type="AlphaFoldDB" id="A0A9W7CB16"/>
<dbReference type="GO" id="GO:0030956">
    <property type="term" value="C:glutamyl-tRNA(Gln) amidotransferase complex"/>
    <property type="evidence" value="ECO:0007669"/>
    <property type="project" value="UniProtKB-UniRule"/>
</dbReference>
<comment type="similarity">
    <text evidence="1 10">Belongs to the GatB/GatE family. GatB subfamily.</text>
</comment>
<keyword evidence="4 10" id="KW-0547">Nucleotide-binding</keyword>
<dbReference type="SUPFAM" id="SSF55931">
    <property type="entry name" value="Glutamine synthetase/guanido kinase"/>
    <property type="match status" value="1"/>
</dbReference>
<dbReference type="PANTHER" id="PTHR11659:SF0">
    <property type="entry name" value="GLUTAMYL-TRNA(GLN) AMIDOTRANSFERASE SUBUNIT B, MITOCHONDRIAL"/>
    <property type="match status" value="1"/>
</dbReference>
<evidence type="ECO:0000256" key="6">
    <source>
        <dbReference type="ARBA" id="ARBA00022917"/>
    </source>
</evidence>
<dbReference type="GO" id="GO:0005524">
    <property type="term" value="F:ATP binding"/>
    <property type="evidence" value="ECO:0007669"/>
    <property type="project" value="UniProtKB-KW"/>
</dbReference>
<dbReference type="InterPro" id="IPR017959">
    <property type="entry name" value="Asn/Gln-tRNA_amidoTrfase_suB/E"/>
</dbReference>
<gene>
    <name evidence="12" type="ORF">TrLO_g51</name>
</gene>
<dbReference type="InterPro" id="IPR023168">
    <property type="entry name" value="GatB_Yqey_C_2"/>
</dbReference>
<comment type="catalytic activity">
    <reaction evidence="8">
        <text>L-aspartyl-tRNA(Asn) + L-glutamine + ATP + H2O = L-asparaginyl-tRNA(Asn) + L-glutamate + ADP + phosphate + 2 H(+)</text>
        <dbReference type="Rhea" id="RHEA:14513"/>
        <dbReference type="Rhea" id="RHEA-COMP:9674"/>
        <dbReference type="Rhea" id="RHEA-COMP:9677"/>
        <dbReference type="ChEBI" id="CHEBI:15377"/>
        <dbReference type="ChEBI" id="CHEBI:15378"/>
        <dbReference type="ChEBI" id="CHEBI:29985"/>
        <dbReference type="ChEBI" id="CHEBI:30616"/>
        <dbReference type="ChEBI" id="CHEBI:43474"/>
        <dbReference type="ChEBI" id="CHEBI:58359"/>
        <dbReference type="ChEBI" id="CHEBI:78515"/>
        <dbReference type="ChEBI" id="CHEBI:78516"/>
        <dbReference type="ChEBI" id="CHEBI:456216"/>
    </reaction>
</comment>
<dbReference type="InterPro" id="IPR003789">
    <property type="entry name" value="Asn/Gln_tRNA_amidoTrase-B-like"/>
</dbReference>
<evidence type="ECO:0000259" key="11">
    <source>
        <dbReference type="SMART" id="SM00845"/>
    </source>
</evidence>
<dbReference type="SUPFAM" id="SSF89095">
    <property type="entry name" value="GatB/YqeY motif"/>
    <property type="match status" value="1"/>
</dbReference>
<dbReference type="InterPro" id="IPR018027">
    <property type="entry name" value="Asn/Gln_amidotransferase"/>
</dbReference>
<dbReference type="InterPro" id="IPR004413">
    <property type="entry name" value="GatB"/>
</dbReference>
<keyword evidence="13" id="KW-1185">Reference proteome</keyword>
<evidence type="ECO:0000256" key="7">
    <source>
        <dbReference type="ARBA" id="ARBA00024799"/>
    </source>
</evidence>
<evidence type="ECO:0000256" key="10">
    <source>
        <dbReference type="HAMAP-Rule" id="MF_03147"/>
    </source>
</evidence>
<keyword evidence="10" id="KW-0496">Mitochondrion</keyword>
<proteinExistence type="inferred from homology"/>
<dbReference type="Pfam" id="PF02934">
    <property type="entry name" value="GatB_N"/>
    <property type="match status" value="1"/>
</dbReference>
<dbReference type="InterPro" id="IPR006075">
    <property type="entry name" value="Asn/Gln-tRNA_Trfase_suB/E_cat"/>
</dbReference>
<evidence type="ECO:0000313" key="12">
    <source>
        <dbReference type="EMBL" id="GMI02488.1"/>
    </source>
</evidence>
<evidence type="ECO:0000256" key="1">
    <source>
        <dbReference type="ARBA" id="ARBA00005306"/>
    </source>
</evidence>
<dbReference type="SMART" id="SM00845">
    <property type="entry name" value="GatB_Yqey"/>
    <property type="match status" value="1"/>
</dbReference>
<name>A0A9W7CB16_9STRA</name>
<dbReference type="GO" id="GO:0070681">
    <property type="term" value="P:glutaminyl-tRNAGln biosynthesis via transamidation"/>
    <property type="evidence" value="ECO:0007669"/>
    <property type="project" value="UniProtKB-UniRule"/>
</dbReference>
<comment type="subcellular location">
    <subcellularLocation>
        <location evidence="10">Mitochondrion</location>
    </subcellularLocation>
</comment>